<name>A0A2N5C4Y3_9BURK</name>
<comment type="caution">
    <text evidence="1">The sequence shown here is derived from an EMBL/GenBank/DDBJ whole genome shotgun (WGS) entry which is preliminary data.</text>
</comment>
<sequence>MEAPTQGRLTPPARIHILMARDAQTAVVIRRGPTRWTALIGWNRKRDTFEVGQWFNARIFDRRSDLSPDGRFLIYFALNGKWKSEVKGAYTAISRAPYLKAETLLAKGDTWHGGGLFVNEKDYWLNDGYGHKVVRDESQARRTKTYPWPEFPPIGHTNLYEVRLQRDGWQRMNEGWSGKGAIVYFEKPIGPRWTLRKRLTGTTERHELVHVSTGRTMPQPSWQWADVDGKRLVWADAGKLYASGLDADGLRDVKLLHDFNPYQFEPLAAPY</sequence>
<dbReference type="EMBL" id="PJRP01000019">
    <property type="protein sequence ID" value="PLP97268.1"/>
    <property type="molecule type" value="Genomic_DNA"/>
</dbReference>
<accession>A0A2N5C4Y3</accession>
<dbReference type="Proteomes" id="UP000234341">
    <property type="component" value="Unassembled WGS sequence"/>
</dbReference>
<evidence type="ECO:0000313" key="2">
    <source>
        <dbReference type="Proteomes" id="UP000234341"/>
    </source>
</evidence>
<reference evidence="1 2" key="1">
    <citation type="submission" date="2017-12" db="EMBL/GenBank/DDBJ databases">
        <title>Genome sequence of the active heterotrophic nitrifier-denitrifier, Cupriavidus pauculus UM1.</title>
        <authorList>
            <person name="Putonti C."/>
            <person name="Castignetti D."/>
        </authorList>
    </citation>
    <scope>NUCLEOTIDE SEQUENCE [LARGE SCALE GENOMIC DNA]</scope>
    <source>
        <strain evidence="1 2">UM1</strain>
    </source>
</reference>
<organism evidence="1 2">
    <name type="scientific">Cupriavidus pauculus</name>
    <dbReference type="NCBI Taxonomy" id="82633"/>
    <lineage>
        <taxon>Bacteria</taxon>
        <taxon>Pseudomonadati</taxon>
        <taxon>Pseudomonadota</taxon>
        <taxon>Betaproteobacteria</taxon>
        <taxon>Burkholderiales</taxon>
        <taxon>Burkholderiaceae</taxon>
        <taxon>Cupriavidus</taxon>
    </lineage>
</organism>
<protein>
    <submittedName>
        <fullName evidence="1">Uncharacterized protein</fullName>
    </submittedName>
</protein>
<gene>
    <name evidence="1" type="ORF">CYJ10_28575</name>
</gene>
<proteinExistence type="predicted"/>
<dbReference type="AlphaFoldDB" id="A0A2N5C4Y3"/>
<evidence type="ECO:0000313" key="1">
    <source>
        <dbReference type="EMBL" id="PLP97268.1"/>
    </source>
</evidence>